<evidence type="ECO:0000313" key="3">
    <source>
        <dbReference type="EMBL" id="GAU33711.1"/>
    </source>
</evidence>
<evidence type="ECO:0000313" key="4">
    <source>
        <dbReference type="Proteomes" id="UP000242715"/>
    </source>
</evidence>
<dbReference type="InterPro" id="IPR044824">
    <property type="entry name" value="MAIN-like"/>
</dbReference>
<dbReference type="OrthoDB" id="1632775at2759"/>
<feature type="compositionally biased region" description="Low complexity" evidence="1">
    <location>
        <begin position="492"/>
        <end position="501"/>
    </location>
</feature>
<feature type="domain" description="Aminotransferase-like plant mobile" evidence="2">
    <location>
        <begin position="113"/>
        <end position="243"/>
    </location>
</feature>
<feature type="region of interest" description="Disordered" evidence="1">
    <location>
        <begin position="485"/>
        <end position="533"/>
    </location>
</feature>
<evidence type="ECO:0000259" key="2">
    <source>
        <dbReference type="Pfam" id="PF10536"/>
    </source>
</evidence>
<dbReference type="Proteomes" id="UP000242715">
    <property type="component" value="Unassembled WGS sequence"/>
</dbReference>
<name>A0A2Z6MQR0_TRISU</name>
<dbReference type="EMBL" id="DF973534">
    <property type="protein sequence ID" value="GAU33711.1"/>
    <property type="molecule type" value="Genomic_DNA"/>
</dbReference>
<dbReference type="PANTHER" id="PTHR46033">
    <property type="entry name" value="PROTEIN MAIN-LIKE 2"/>
    <property type="match status" value="1"/>
</dbReference>
<dbReference type="InterPro" id="IPR019557">
    <property type="entry name" value="AminoTfrase-like_pln_mobile"/>
</dbReference>
<proteinExistence type="predicted"/>
<protein>
    <recommendedName>
        <fullName evidence="2">Aminotransferase-like plant mobile domain-containing protein</fullName>
    </recommendedName>
</protein>
<dbReference type="PANTHER" id="PTHR46033:SF1">
    <property type="entry name" value="PROTEIN MAIN-LIKE 2"/>
    <property type="match status" value="1"/>
</dbReference>
<dbReference type="Pfam" id="PF10536">
    <property type="entry name" value="PMD"/>
    <property type="match status" value="1"/>
</dbReference>
<dbReference type="AlphaFoldDB" id="A0A2Z6MQR0"/>
<organism evidence="3 4">
    <name type="scientific">Trifolium subterraneum</name>
    <name type="common">Subterranean clover</name>
    <dbReference type="NCBI Taxonomy" id="3900"/>
    <lineage>
        <taxon>Eukaryota</taxon>
        <taxon>Viridiplantae</taxon>
        <taxon>Streptophyta</taxon>
        <taxon>Embryophyta</taxon>
        <taxon>Tracheophyta</taxon>
        <taxon>Spermatophyta</taxon>
        <taxon>Magnoliopsida</taxon>
        <taxon>eudicotyledons</taxon>
        <taxon>Gunneridae</taxon>
        <taxon>Pentapetalae</taxon>
        <taxon>rosids</taxon>
        <taxon>fabids</taxon>
        <taxon>Fabales</taxon>
        <taxon>Fabaceae</taxon>
        <taxon>Papilionoideae</taxon>
        <taxon>50 kb inversion clade</taxon>
        <taxon>NPAAA clade</taxon>
        <taxon>Hologalegina</taxon>
        <taxon>IRL clade</taxon>
        <taxon>Trifolieae</taxon>
        <taxon>Trifolium</taxon>
    </lineage>
</organism>
<keyword evidence="4" id="KW-1185">Reference proteome</keyword>
<gene>
    <name evidence="3" type="ORF">TSUD_148620</name>
</gene>
<accession>A0A2Z6MQR0</accession>
<dbReference type="GO" id="GO:0010073">
    <property type="term" value="P:meristem maintenance"/>
    <property type="evidence" value="ECO:0007669"/>
    <property type="project" value="InterPro"/>
</dbReference>
<reference evidence="4" key="1">
    <citation type="journal article" date="2017" name="Front. Plant Sci.">
        <title>Climate Clever Clovers: New Paradigm to Reduce the Environmental Footprint of Ruminants by Breeding Low Methanogenic Forages Utilizing Haplotype Variation.</title>
        <authorList>
            <person name="Kaur P."/>
            <person name="Appels R."/>
            <person name="Bayer P.E."/>
            <person name="Keeble-Gagnere G."/>
            <person name="Wang J."/>
            <person name="Hirakawa H."/>
            <person name="Shirasawa K."/>
            <person name="Vercoe P."/>
            <person name="Stefanova K."/>
            <person name="Durmic Z."/>
            <person name="Nichols P."/>
            <person name="Revell C."/>
            <person name="Isobe S.N."/>
            <person name="Edwards D."/>
            <person name="Erskine W."/>
        </authorList>
    </citation>
    <scope>NUCLEOTIDE SEQUENCE [LARGE SCALE GENOMIC DNA]</scope>
    <source>
        <strain evidence="4">cv. Daliak</strain>
    </source>
</reference>
<sequence length="576" mass="66022">MKGYESKQVPELVMRNKQIWESHVIFPYSLNNTTLAFGGPKPDENNRNKETISFFPVYSSCSPRTFLSGPYNFSYLKPPNKVFQSAPTIVEGYIAWLDRVQRDYEGIWKDFSIFEFIQLSRMGLKYQQEIIIAALHFFESSTNTFHFECGMMTPTLFDVAAITGLPPTGDTYDPTRAGSKIELKINHKSYSKYIEEQNQLVDEVSDAEHVAFLVLWLSQNVFCTRSLQIAKMFIPMAIQLHEGDGSTFLGSGPFWLLQLWLNATFRAEMDLFLPELHNEEVAKRQIEGVRLARLIPRSRGLTHEQLFLQYFNAFLGLKEFKESFAPFATRQIGPQWFVHPFPPLPECKEYQNVVWSAFLTPTVISCRFALKSNDFGLVGHFPNFVSRQFGLTQILPKSIYLSERDICLGYYGMTEPHFYALLKTFGEAKYNLTPFQFEASYFHTRDFYRWWDLHYTSHLVDRNILRPTVKAGFDAQAIRKLKSSLNARGSKSKAGSNSSAKPPVPPVKTEPGTTTRKRAVMAETGGPSKKAKHVETVLIDDDDVVEVEKTDPMRAVEVNTEAPQCWNKMSFTYKTP</sequence>
<evidence type="ECO:0000256" key="1">
    <source>
        <dbReference type="SAM" id="MobiDB-lite"/>
    </source>
</evidence>